<evidence type="ECO:0000256" key="2">
    <source>
        <dbReference type="PROSITE-ProRule" id="PRU00169"/>
    </source>
</evidence>
<dbReference type="SUPFAM" id="SSF52172">
    <property type="entry name" value="CheY-like"/>
    <property type="match status" value="1"/>
</dbReference>
<gene>
    <name evidence="4" type="ORF">EPA93_32520</name>
</gene>
<proteinExistence type="predicted"/>
<sequence>MKPVSLIPASVDSLGPILIADDSPTVRKILEITLRRAGYTVYAFPDGVCMLQWLRNSGKIPPLIFLDLVMPRLDGYQVATWLRKQPAFATTVLVLHTRRSGLLDRLKARLLGIEAYLTKPSTTQEILALAACYCTFPGPRTPR</sequence>
<dbReference type="InterPro" id="IPR050595">
    <property type="entry name" value="Bact_response_regulator"/>
</dbReference>
<evidence type="ECO:0000313" key="5">
    <source>
        <dbReference type="Proteomes" id="UP000290365"/>
    </source>
</evidence>
<feature type="modified residue" description="4-aspartylphosphate" evidence="2">
    <location>
        <position position="67"/>
    </location>
</feature>
<dbReference type="PANTHER" id="PTHR44591">
    <property type="entry name" value="STRESS RESPONSE REGULATOR PROTEIN 1"/>
    <property type="match status" value="1"/>
</dbReference>
<dbReference type="InterPro" id="IPR001789">
    <property type="entry name" value="Sig_transdc_resp-reg_receiver"/>
</dbReference>
<protein>
    <submittedName>
        <fullName evidence="4">Response regulator</fullName>
    </submittedName>
</protein>
<dbReference type="KEGG" id="kbs:EPA93_32520"/>
<keyword evidence="5" id="KW-1185">Reference proteome</keyword>
<keyword evidence="1 2" id="KW-0597">Phosphoprotein</keyword>
<reference evidence="4 5" key="1">
    <citation type="submission" date="2019-01" db="EMBL/GenBank/DDBJ databases">
        <title>Ktedonosporobacter rubrisoli SCAWS-G2.</title>
        <authorList>
            <person name="Huang Y."/>
            <person name="Yan B."/>
        </authorList>
    </citation>
    <scope>NUCLEOTIDE SEQUENCE [LARGE SCALE GENOMIC DNA]</scope>
    <source>
        <strain evidence="4 5">SCAWS-G2</strain>
    </source>
</reference>
<dbReference type="PANTHER" id="PTHR44591:SF3">
    <property type="entry name" value="RESPONSE REGULATORY DOMAIN-CONTAINING PROTEIN"/>
    <property type="match status" value="1"/>
</dbReference>
<feature type="domain" description="Response regulatory" evidence="3">
    <location>
        <begin position="16"/>
        <end position="134"/>
    </location>
</feature>
<dbReference type="PROSITE" id="PS50110">
    <property type="entry name" value="RESPONSE_REGULATORY"/>
    <property type="match status" value="1"/>
</dbReference>
<evidence type="ECO:0000256" key="1">
    <source>
        <dbReference type="ARBA" id="ARBA00022553"/>
    </source>
</evidence>
<dbReference type="Proteomes" id="UP000290365">
    <property type="component" value="Chromosome"/>
</dbReference>
<evidence type="ECO:0000313" key="4">
    <source>
        <dbReference type="EMBL" id="QBD80446.1"/>
    </source>
</evidence>
<dbReference type="EMBL" id="CP035758">
    <property type="protein sequence ID" value="QBD80446.1"/>
    <property type="molecule type" value="Genomic_DNA"/>
</dbReference>
<dbReference type="Pfam" id="PF00072">
    <property type="entry name" value="Response_reg"/>
    <property type="match status" value="1"/>
</dbReference>
<dbReference type="SMART" id="SM00448">
    <property type="entry name" value="REC"/>
    <property type="match status" value="1"/>
</dbReference>
<organism evidence="4 5">
    <name type="scientific">Ktedonosporobacter rubrisoli</name>
    <dbReference type="NCBI Taxonomy" id="2509675"/>
    <lineage>
        <taxon>Bacteria</taxon>
        <taxon>Bacillati</taxon>
        <taxon>Chloroflexota</taxon>
        <taxon>Ktedonobacteria</taxon>
        <taxon>Ktedonobacterales</taxon>
        <taxon>Ktedonosporobacteraceae</taxon>
        <taxon>Ktedonosporobacter</taxon>
    </lineage>
</organism>
<dbReference type="AlphaFoldDB" id="A0A4P6JZB9"/>
<name>A0A4P6JZB9_KTERU</name>
<dbReference type="Gene3D" id="3.40.50.2300">
    <property type="match status" value="1"/>
</dbReference>
<dbReference type="RefSeq" id="WP_129891510.1">
    <property type="nucleotide sequence ID" value="NZ_CP035758.1"/>
</dbReference>
<dbReference type="OrthoDB" id="161664at2"/>
<evidence type="ECO:0000259" key="3">
    <source>
        <dbReference type="PROSITE" id="PS50110"/>
    </source>
</evidence>
<dbReference type="InterPro" id="IPR011006">
    <property type="entry name" value="CheY-like_superfamily"/>
</dbReference>
<accession>A0A4P6JZB9</accession>
<dbReference type="GO" id="GO:0000160">
    <property type="term" value="P:phosphorelay signal transduction system"/>
    <property type="evidence" value="ECO:0007669"/>
    <property type="project" value="InterPro"/>
</dbReference>